<dbReference type="EMBL" id="LJIJ01001106">
    <property type="protein sequence ID" value="ODM92969.1"/>
    <property type="molecule type" value="Genomic_DNA"/>
</dbReference>
<dbReference type="Proteomes" id="UP000094527">
    <property type="component" value="Unassembled WGS sequence"/>
</dbReference>
<comment type="caution">
    <text evidence="3">The sequence shown here is derived from an EMBL/GenBank/DDBJ whole genome shotgun (WGS) entry which is preliminary data.</text>
</comment>
<feature type="signal peptide" evidence="2">
    <location>
        <begin position="1"/>
        <end position="25"/>
    </location>
</feature>
<dbReference type="InterPro" id="IPR052355">
    <property type="entry name" value="CENP-V-like"/>
</dbReference>
<dbReference type="AlphaFoldDB" id="A0A1D2MIZ7"/>
<evidence type="ECO:0000256" key="2">
    <source>
        <dbReference type="SAM" id="SignalP"/>
    </source>
</evidence>
<keyword evidence="2" id="KW-0732">Signal</keyword>
<keyword evidence="4" id="KW-1185">Reference proteome</keyword>
<proteinExistence type="predicted"/>
<accession>A0A1D2MIZ7</accession>
<feature type="compositionally biased region" description="Polar residues" evidence="1">
    <location>
        <begin position="41"/>
        <end position="58"/>
    </location>
</feature>
<evidence type="ECO:0000256" key="1">
    <source>
        <dbReference type="SAM" id="MobiDB-lite"/>
    </source>
</evidence>
<dbReference type="PANTHER" id="PTHR28620">
    <property type="entry name" value="CENTROMERE PROTEIN V"/>
    <property type="match status" value="1"/>
</dbReference>
<reference evidence="3 4" key="1">
    <citation type="journal article" date="2016" name="Genome Biol. Evol.">
        <title>Gene Family Evolution Reflects Adaptation to Soil Environmental Stressors in the Genome of the Collembolan Orchesella cincta.</title>
        <authorList>
            <person name="Faddeeva-Vakhrusheva A."/>
            <person name="Derks M.F."/>
            <person name="Anvar S.Y."/>
            <person name="Agamennone V."/>
            <person name="Suring W."/>
            <person name="Smit S."/>
            <person name="van Straalen N.M."/>
            <person name="Roelofs D."/>
        </authorList>
    </citation>
    <scope>NUCLEOTIDE SEQUENCE [LARGE SCALE GENOMIC DNA]</scope>
    <source>
        <tissue evidence="3">Mixed pool</tissue>
    </source>
</reference>
<organism evidence="3 4">
    <name type="scientific">Orchesella cincta</name>
    <name type="common">Springtail</name>
    <name type="synonym">Podura cincta</name>
    <dbReference type="NCBI Taxonomy" id="48709"/>
    <lineage>
        <taxon>Eukaryota</taxon>
        <taxon>Metazoa</taxon>
        <taxon>Ecdysozoa</taxon>
        <taxon>Arthropoda</taxon>
        <taxon>Hexapoda</taxon>
        <taxon>Collembola</taxon>
        <taxon>Entomobryomorpha</taxon>
        <taxon>Entomobryoidea</taxon>
        <taxon>Orchesellidae</taxon>
        <taxon>Orchesellinae</taxon>
        <taxon>Orchesella</taxon>
    </lineage>
</organism>
<gene>
    <name evidence="3" type="ORF">Ocin01_13714</name>
</gene>
<dbReference type="OrthoDB" id="2993351at2759"/>
<protein>
    <submittedName>
        <fullName evidence="3">Centromere protein V</fullName>
    </submittedName>
</protein>
<name>A0A1D2MIZ7_ORCCI</name>
<feature type="region of interest" description="Disordered" evidence="1">
    <location>
        <begin position="22"/>
        <end position="67"/>
    </location>
</feature>
<evidence type="ECO:0000313" key="3">
    <source>
        <dbReference type="EMBL" id="ODM92969.1"/>
    </source>
</evidence>
<dbReference type="PANTHER" id="PTHR28620:SF1">
    <property type="entry name" value="CENP-V_GFA DOMAIN-CONTAINING PROTEIN"/>
    <property type="match status" value="1"/>
</dbReference>
<feature type="chain" id="PRO_5008904116" evidence="2">
    <location>
        <begin position="26"/>
        <end position="210"/>
    </location>
</feature>
<sequence>MEKFWVVVCIIAVVCLLLESSPSNAKPDEDEDPDSFGSWFSGRTNETWKGNGEITPNKTTKEVEEGSPEGRHLIDFKFHIFDFAKNKKSKNGDDDEDEEYEDDEEEEELFSLHKETKSSFHRSCIKLQAGLWPHGANNVHVWDSQAQAYVLTQKCGVQSFYIPRSNPDGMAIMPHCIDGPLPLKIVVEKFDGQHWENAMEKSAIRDRSKH</sequence>
<evidence type="ECO:0000313" key="4">
    <source>
        <dbReference type="Proteomes" id="UP000094527"/>
    </source>
</evidence>
<dbReference type="STRING" id="48709.A0A1D2MIZ7"/>